<keyword evidence="6" id="KW-1185">Reference proteome</keyword>
<comment type="caution">
    <text evidence="5">The sequence shown here is derived from an EMBL/GenBank/DDBJ whole genome shotgun (WGS) entry which is preliminary data.</text>
</comment>
<evidence type="ECO:0000256" key="3">
    <source>
        <dbReference type="ARBA" id="ARBA00023163"/>
    </source>
</evidence>
<evidence type="ECO:0000259" key="4">
    <source>
        <dbReference type="PROSITE" id="PS01124"/>
    </source>
</evidence>
<evidence type="ECO:0000313" key="5">
    <source>
        <dbReference type="EMBL" id="MDX6187952.1"/>
    </source>
</evidence>
<dbReference type="RefSeq" id="WP_230002635.1">
    <property type="nucleotide sequence ID" value="NZ_CP087134.1"/>
</dbReference>
<dbReference type="SMART" id="SM00342">
    <property type="entry name" value="HTH_ARAC"/>
    <property type="match status" value="1"/>
</dbReference>
<dbReference type="SUPFAM" id="SSF46689">
    <property type="entry name" value="Homeodomain-like"/>
    <property type="match status" value="1"/>
</dbReference>
<dbReference type="InterPro" id="IPR009057">
    <property type="entry name" value="Homeodomain-like_sf"/>
</dbReference>
<organism evidence="5 6">
    <name type="scientific">Flavobacterium cupriresistens</name>
    <dbReference type="NCBI Taxonomy" id="2893885"/>
    <lineage>
        <taxon>Bacteria</taxon>
        <taxon>Pseudomonadati</taxon>
        <taxon>Bacteroidota</taxon>
        <taxon>Flavobacteriia</taxon>
        <taxon>Flavobacteriales</taxon>
        <taxon>Flavobacteriaceae</taxon>
        <taxon>Flavobacterium</taxon>
    </lineage>
</organism>
<dbReference type="EMBL" id="JAWXVI010000001">
    <property type="protein sequence ID" value="MDX6187952.1"/>
    <property type="molecule type" value="Genomic_DNA"/>
</dbReference>
<dbReference type="PROSITE" id="PS01124">
    <property type="entry name" value="HTH_ARAC_FAMILY_2"/>
    <property type="match status" value="1"/>
</dbReference>
<protein>
    <submittedName>
        <fullName evidence="5">AraC family transcriptional regulator</fullName>
    </submittedName>
</protein>
<dbReference type="PANTHER" id="PTHR43280:SF2">
    <property type="entry name" value="HTH-TYPE TRANSCRIPTIONAL REGULATOR EXSA"/>
    <property type="match status" value="1"/>
</dbReference>
<proteinExistence type="predicted"/>
<evidence type="ECO:0000313" key="6">
    <source>
        <dbReference type="Proteomes" id="UP001273350"/>
    </source>
</evidence>
<dbReference type="Gene3D" id="1.10.10.60">
    <property type="entry name" value="Homeodomain-like"/>
    <property type="match status" value="1"/>
</dbReference>
<keyword evidence="3" id="KW-0804">Transcription</keyword>
<dbReference type="Pfam" id="PF12833">
    <property type="entry name" value="HTH_18"/>
    <property type="match status" value="1"/>
</dbReference>
<dbReference type="InterPro" id="IPR018060">
    <property type="entry name" value="HTH_AraC"/>
</dbReference>
<evidence type="ECO:0000256" key="2">
    <source>
        <dbReference type="ARBA" id="ARBA00023125"/>
    </source>
</evidence>
<sequence>MRKNIKIGFSEIGGIYIGEDIQTEQHLHHAITIAVSFSEKFHFESGQQSVFCSGIIIQPNAIRKFINPYKSYVAFIHIDPFCSQGFNLTDKSETFKELSPSQTQNILEILRNWFSVNENNEKLTEELIVQIAAKIGIISNTVKMDSRIVQAIDLIRKSEKSTLKHVAASNNLSTYRLSHLFKEQTGMSFREFVLYSKLIKSLKAICDNQNFTQSSYSGGFSDQAHFTRTYFKAFGILPSRSVK</sequence>
<name>A0ABU4R5U5_9FLAO</name>
<accession>A0ABU4R5U5</accession>
<keyword evidence="1" id="KW-0805">Transcription regulation</keyword>
<reference evidence="5 6" key="1">
    <citation type="submission" date="2023-11" db="EMBL/GenBank/DDBJ databases">
        <title>Unpublished Manusciprt.</title>
        <authorList>
            <person name="Saticioglu I.B."/>
            <person name="Ay H."/>
            <person name="Ajmi N."/>
            <person name="Altun S."/>
            <person name="Duman M."/>
        </authorList>
    </citation>
    <scope>NUCLEOTIDE SEQUENCE [LARGE SCALE GENOMIC DNA]</scope>
    <source>
        <strain evidence="5 6">Fl-318</strain>
    </source>
</reference>
<keyword evidence="2" id="KW-0238">DNA-binding</keyword>
<evidence type="ECO:0000256" key="1">
    <source>
        <dbReference type="ARBA" id="ARBA00023015"/>
    </source>
</evidence>
<feature type="domain" description="HTH araC/xylS-type" evidence="4">
    <location>
        <begin position="146"/>
        <end position="243"/>
    </location>
</feature>
<dbReference type="Proteomes" id="UP001273350">
    <property type="component" value="Unassembled WGS sequence"/>
</dbReference>
<gene>
    <name evidence="5" type="ORF">SGQ83_01200</name>
</gene>
<dbReference type="PANTHER" id="PTHR43280">
    <property type="entry name" value="ARAC-FAMILY TRANSCRIPTIONAL REGULATOR"/>
    <property type="match status" value="1"/>
</dbReference>